<feature type="domain" description="Amidohydrolase-related" evidence="9">
    <location>
        <begin position="73"/>
        <end position="432"/>
    </location>
</feature>
<reference evidence="10 11" key="1">
    <citation type="submission" date="2017-04" db="EMBL/GenBank/DDBJ databases">
        <title>Draft genome sequence of Zooshikella ganghwensis VG4 isolated from Red Sea sediments.</title>
        <authorList>
            <person name="Rehman Z."/>
            <person name="Alam I."/>
            <person name="Kamau A."/>
            <person name="Bajic V."/>
            <person name="Leiknes T."/>
        </authorList>
    </citation>
    <scope>NUCLEOTIDE SEQUENCE [LARGE SCALE GENOMIC DNA]</scope>
    <source>
        <strain evidence="10 11">VG4</strain>
    </source>
</reference>
<dbReference type="PANTHER" id="PTHR11271">
    <property type="entry name" value="GUANINE DEAMINASE"/>
    <property type="match status" value="1"/>
</dbReference>
<dbReference type="InterPro" id="IPR032466">
    <property type="entry name" value="Metal_Hydrolase"/>
</dbReference>
<dbReference type="InterPro" id="IPR014311">
    <property type="entry name" value="Guanine_deaminase"/>
</dbReference>
<dbReference type="GO" id="GO:0005829">
    <property type="term" value="C:cytosol"/>
    <property type="evidence" value="ECO:0007669"/>
    <property type="project" value="TreeGrafter"/>
</dbReference>
<dbReference type="NCBIfam" id="NF006679">
    <property type="entry name" value="PRK09228.1"/>
    <property type="match status" value="1"/>
</dbReference>
<evidence type="ECO:0000256" key="6">
    <source>
        <dbReference type="ARBA" id="ARBA00022833"/>
    </source>
</evidence>
<comment type="cofactor">
    <cofactor evidence="8">
        <name>Zn(2+)</name>
        <dbReference type="ChEBI" id="CHEBI:29105"/>
    </cofactor>
    <text evidence="8">Binds 1 zinc ion per subunit.</text>
</comment>
<keyword evidence="11" id="KW-1185">Reference proteome</keyword>
<dbReference type="InterPro" id="IPR011059">
    <property type="entry name" value="Metal-dep_hydrolase_composite"/>
</dbReference>
<proteinExistence type="inferred from homology"/>
<dbReference type="EMBL" id="NDXW01000001">
    <property type="protein sequence ID" value="RDH46226.1"/>
    <property type="molecule type" value="Genomic_DNA"/>
</dbReference>
<sequence>MSKQSVSHAYRAGIFHCLADPTSTATPEEAYEYYADGILVINDEGKVERLGPADQILPTLPSGFPITTYPNAIITPGFIDTHNHFPQTEMIAAFGEQLLDWLETYTFPTESKFQSLEYAQQVAGVYLDELLRNGTTTAMAFSSVHAESAEALFKEAYQRDMCLITGKVLMDRHAPETVRDTPEAGCTQSRTLIEQWHGKGRLHYAVTPRFAITSTPEQLEAAGHLLKEYDGLYMQTHLSENHKEIAWISELFPERCHYLDVYDHYGLVGPRSVFAHGIHLCEDEIQRLARQDAAISFCPTSNLFLGSGLFNLKQMKQHKVKVSLGSDVGAGTSFSMLQTLNEAYKVTQMRGDKLSPFESFYLATLAGAETLQLDDRLGNFLPGKEADFIVLDLHSTPLMQYRMNNCNNVFETLFVLCILGDDRNIKETFVKGISRHQRDQATH</sequence>
<dbReference type="Pfam" id="PF01979">
    <property type="entry name" value="Amidohydro_1"/>
    <property type="match status" value="1"/>
</dbReference>
<dbReference type="EC" id="3.5.4.3" evidence="3 7"/>
<dbReference type="FunFam" id="3.20.20.140:FF:000022">
    <property type="entry name" value="Guanine deaminase"/>
    <property type="match status" value="1"/>
</dbReference>
<dbReference type="CDD" id="cd01303">
    <property type="entry name" value="GDEase"/>
    <property type="match status" value="1"/>
</dbReference>
<dbReference type="PANTHER" id="PTHR11271:SF6">
    <property type="entry name" value="GUANINE DEAMINASE"/>
    <property type="match status" value="1"/>
</dbReference>
<evidence type="ECO:0000256" key="3">
    <source>
        <dbReference type="ARBA" id="ARBA00012781"/>
    </source>
</evidence>
<dbReference type="UniPathway" id="UPA00603">
    <property type="reaction ID" value="UER00660"/>
</dbReference>
<dbReference type="RefSeq" id="WP_094789022.1">
    <property type="nucleotide sequence ID" value="NZ_NDXW01000001.1"/>
</dbReference>
<comment type="catalytic activity">
    <reaction evidence="8">
        <text>guanine + H2O + H(+) = xanthine + NH4(+)</text>
        <dbReference type="Rhea" id="RHEA:14665"/>
        <dbReference type="ChEBI" id="CHEBI:15377"/>
        <dbReference type="ChEBI" id="CHEBI:15378"/>
        <dbReference type="ChEBI" id="CHEBI:16235"/>
        <dbReference type="ChEBI" id="CHEBI:17712"/>
        <dbReference type="ChEBI" id="CHEBI:28938"/>
        <dbReference type="EC" id="3.5.4.3"/>
    </reaction>
</comment>
<accession>A0A4P9VSV0</accession>
<dbReference type="Gene3D" id="2.30.40.10">
    <property type="entry name" value="Urease, subunit C, domain 1"/>
    <property type="match status" value="1"/>
</dbReference>
<comment type="caution">
    <text evidence="10">The sequence shown here is derived from an EMBL/GenBank/DDBJ whole genome shotgun (WGS) entry which is preliminary data.</text>
</comment>
<dbReference type="GO" id="GO:0006147">
    <property type="term" value="P:guanine catabolic process"/>
    <property type="evidence" value="ECO:0007669"/>
    <property type="project" value="UniProtKB-UniRule"/>
</dbReference>
<dbReference type="SUPFAM" id="SSF51556">
    <property type="entry name" value="Metallo-dependent hydrolases"/>
    <property type="match status" value="1"/>
</dbReference>
<evidence type="ECO:0000256" key="1">
    <source>
        <dbReference type="ARBA" id="ARBA00004984"/>
    </source>
</evidence>
<dbReference type="NCBIfam" id="TIGR02967">
    <property type="entry name" value="guan_deamin"/>
    <property type="match status" value="1"/>
</dbReference>
<dbReference type="AlphaFoldDB" id="A0A4P9VSV0"/>
<dbReference type="GO" id="GO:0008892">
    <property type="term" value="F:guanine deaminase activity"/>
    <property type="evidence" value="ECO:0007669"/>
    <property type="project" value="UniProtKB-UniRule"/>
</dbReference>
<protein>
    <recommendedName>
        <fullName evidence="3 7">Guanine deaminase</fullName>
        <shortName evidence="8">Guanase</shortName>
        <ecNumber evidence="3 7">3.5.4.3</ecNumber>
    </recommendedName>
    <alternativeName>
        <fullName evidence="8">Guanine aminohydrolase</fullName>
    </alternativeName>
</protein>
<dbReference type="InterPro" id="IPR051607">
    <property type="entry name" value="Metallo-dep_hydrolases"/>
</dbReference>
<name>A0A4P9VSV0_9GAMM</name>
<dbReference type="GO" id="GO:0008270">
    <property type="term" value="F:zinc ion binding"/>
    <property type="evidence" value="ECO:0007669"/>
    <property type="project" value="UniProtKB-UniRule"/>
</dbReference>
<keyword evidence="5 8" id="KW-0378">Hydrolase</keyword>
<dbReference type="Gene3D" id="3.20.20.140">
    <property type="entry name" value="Metal-dependent hydrolases"/>
    <property type="match status" value="1"/>
</dbReference>
<evidence type="ECO:0000256" key="8">
    <source>
        <dbReference type="RuleBase" id="RU366009"/>
    </source>
</evidence>
<evidence type="ECO:0000313" key="10">
    <source>
        <dbReference type="EMBL" id="RDH46226.1"/>
    </source>
</evidence>
<dbReference type="InterPro" id="IPR006680">
    <property type="entry name" value="Amidohydro-rel"/>
</dbReference>
<evidence type="ECO:0000256" key="5">
    <source>
        <dbReference type="ARBA" id="ARBA00022801"/>
    </source>
</evidence>
<gene>
    <name evidence="10" type="primary">guaD</name>
    <name evidence="10" type="ORF">B9G39_23805</name>
</gene>
<evidence type="ECO:0000256" key="2">
    <source>
        <dbReference type="ARBA" id="ARBA00006745"/>
    </source>
</evidence>
<comment type="pathway">
    <text evidence="1 8">Purine metabolism; guanine degradation; xanthine from guanine: step 1/1.</text>
</comment>
<comment type="similarity">
    <text evidence="2 8">Belongs to the metallo-dependent hydrolases superfamily. ATZ/TRZ family.</text>
</comment>
<evidence type="ECO:0000256" key="7">
    <source>
        <dbReference type="NCBIfam" id="TIGR02967"/>
    </source>
</evidence>
<evidence type="ECO:0000256" key="4">
    <source>
        <dbReference type="ARBA" id="ARBA00022723"/>
    </source>
</evidence>
<comment type="function">
    <text evidence="8">Catalyzes the hydrolytic deamination of guanine, producing xanthine and ammonia.</text>
</comment>
<dbReference type="Proteomes" id="UP000257039">
    <property type="component" value="Unassembled WGS sequence"/>
</dbReference>
<evidence type="ECO:0000259" key="9">
    <source>
        <dbReference type="Pfam" id="PF01979"/>
    </source>
</evidence>
<keyword evidence="6 8" id="KW-0862">Zinc</keyword>
<dbReference type="SUPFAM" id="SSF51338">
    <property type="entry name" value="Composite domain of metallo-dependent hydrolases"/>
    <property type="match status" value="1"/>
</dbReference>
<organism evidence="10 11">
    <name type="scientific">Zooshikella ganghwensis</name>
    <dbReference type="NCBI Taxonomy" id="202772"/>
    <lineage>
        <taxon>Bacteria</taxon>
        <taxon>Pseudomonadati</taxon>
        <taxon>Pseudomonadota</taxon>
        <taxon>Gammaproteobacteria</taxon>
        <taxon>Oceanospirillales</taxon>
        <taxon>Zooshikellaceae</taxon>
        <taxon>Zooshikella</taxon>
    </lineage>
</organism>
<evidence type="ECO:0000313" key="11">
    <source>
        <dbReference type="Proteomes" id="UP000257039"/>
    </source>
</evidence>
<keyword evidence="4 8" id="KW-0479">Metal-binding</keyword>